<protein>
    <submittedName>
        <fullName evidence="2">Uncharacterized protein</fullName>
    </submittedName>
</protein>
<organism evidence="2 3">
    <name type="scientific">Portunus trituberculatus</name>
    <name type="common">Swimming crab</name>
    <name type="synonym">Neptunus trituberculatus</name>
    <dbReference type="NCBI Taxonomy" id="210409"/>
    <lineage>
        <taxon>Eukaryota</taxon>
        <taxon>Metazoa</taxon>
        <taxon>Ecdysozoa</taxon>
        <taxon>Arthropoda</taxon>
        <taxon>Crustacea</taxon>
        <taxon>Multicrustacea</taxon>
        <taxon>Malacostraca</taxon>
        <taxon>Eumalacostraca</taxon>
        <taxon>Eucarida</taxon>
        <taxon>Decapoda</taxon>
        <taxon>Pleocyemata</taxon>
        <taxon>Brachyura</taxon>
        <taxon>Eubrachyura</taxon>
        <taxon>Portunoidea</taxon>
        <taxon>Portunidae</taxon>
        <taxon>Portuninae</taxon>
        <taxon>Portunus</taxon>
    </lineage>
</organism>
<feature type="compositionally biased region" description="Basic and acidic residues" evidence="1">
    <location>
        <begin position="86"/>
        <end position="99"/>
    </location>
</feature>
<feature type="region of interest" description="Disordered" evidence="1">
    <location>
        <begin position="42"/>
        <end position="121"/>
    </location>
</feature>
<reference evidence="2 3" key="1">
    <citation type="submission" date="2019-05" db="EMBL/GenBank/DDBJ databases">
        <title>Another draft genome of Portunus trituberculatus and its Hox gene families provides insights of decapod evolution.</title>
        <authorList>
            <person name="Jeong J.-H."/>
            <person name="Song I."/>
            <person name="Kim S."/>
            <person name="Choi T."/>
            <person name="Kim D."/>
            <person name="Ryu S."/>
            <person name="Kim W."/>
        </authorList>
    </citation>
    <scope>NUCLEOTIDE SEQUENCE [LARGE SCALE GENOMIC DNA]</scope>
    <source>
        <tissue evidence="2">Muscle</tissue>
    </source>
</reference>
<feature type="compositionally biased region" description="Basic and acidic residues" evidence="1">
    <location>
        <begin position="42"/>
        <end position="65"/>
    </location>
</feature>
<accession>A0A5B7DW80</accession>
<proteinExistence type="predicted"/>
<sequence length="121" mass="14530">MMCCTGQNKLMVLRDARDQILWMEMNRKSHKEGMFEECTQNKRCDLRTGRRERRGEKEARKEERIMRRRGERREKDRSGDDDDEEEGRKKQEEPSHDHIITSPVPHNSFSTSSYTQSRDNI</sequence>
<evidence type="ECO:0000256" key="1">
    <source>
        <dbReference type="SAM" id="MobiDB-lite"/>
    </source>
</evidence>
<dbReference type="Proteomes" id="UP000324222">
    <property type="component" value="Unassembled WGS sequence"/>
</dbReference>
<keyword evidence="3" id="KW-1185">Reference proteome</keyword>
<gene>
    <name evidence="2" type="ORF">E2C01_018653</name>
</gene>
<comment type="caution">
    <text evidence="2">The sequence shown here is derived from an EMBL/GenBank/DDBJ whole genome shotgun (WGS) entry which is preliminary data.</text>
</comment>
<evidence type="ECO:0000313" key="3">
    <source>
        <dbReference type="Proteomes" id="UP000324222"/>
    </source>
</evidence>
<feature type="compositionally biased region" description="Polar residues" evidence="1">
    <location>
        <begin position="104"/>
        <end position="121"/>
    </location>
</feature>
<name>A0A5B7DW80_PORTR</name>
<dbReference type="EMBL" id="VSRR010001476">
    <property type="protein sequence ID" value="MPC25535.1"/>
    <property type="molecule type" value="Genomic_DNA"/>
</dbReference>
<dbReference type="AlphaFoldDB" id="A0A5B7DW80"/>
<evidence type="ECO:0000313" key="2">
    <source>
        <dbReference type="EMBL" id="MPC25535.1"/>
    </source>
</evidence>